<dbReference type="RefSeq" id="WP_021433940.1">
    <property type="nucleotide sequence ID" value="NZ_AVNC01000015.1"/>
</dbReference>
<accession>T4VS57</accession>
<feature type="domain" description="Glycosyltransferase 2-like" evidence="1">
    <location>
        <begin position="4"/>
        <end position="127"/>
    </location>
</feature>
<keyword evidence="2" id="KW-0808">Transferase</keyword>
<dbReference type="Gene3D" id="3.90.550.10">
    <property type="entry name" value="Spore Coat Polysaccharide Biosynthesis Protein SpsA, Chain A"/>
    <property type="match status" value="1"/>
</dbReference>
<dbReference type="PATRIC" id="fig|1233171.3.peg.2783"/>
<dbReference type="Proteomes" id="UP000015688">
    <property type="component" value="Unassembled WGS sequence"/>
</dbReference>
<evidence type="ECO:0000313" key="2">
    <source>
        <dbReference type="EMBL" id="EQK43950.1"/>
    </source>
</evidence>
<dbReference type="GO" id="GO:0016740">
    <property type="term" value="F:transferase activity"/>
    <property type="evidence" value="ECO:0007669"/>
    <property type="project" value="UniProtKB-KW"/>
</dbReference>
<dbReference type="GeneID" id="67473730"/>
<evidence type="ECO:0000259" key="1">
    <source>
        <dbReference type="Pfam" id="PF00535"/>
    </source>
</evidence>
<dbReference type="SUPFAM" id="SSF53448">
    <property type="entry name" value="Nucleotide-diphospho-sugar transferases"/>
    <property type="match status" value="1"/>
</dbReference>
<dbReference type="EMBL" id="AVNC01000015">
    <property type="protein sequence ID" value="EQK43950.1"/>
    <property type="molecule type" value="Genomic_DNA"/>
</dbReference>
<reference evidence="2 3" key="1">
    <citation type="submission" date="2013-06" db="EMBL/GenBank/DDBJ databases">
        <authorList>
            <person name="Walk S."/>
            <person name="Aronoff D."/>
            <person name="Young V.Y."/>
            <person name="Marsh J."/>
            <person name="Harrison L."/>
            <person name="Daugherty S.C."/>
            <person name="Shefchek K.A."/>
            <person name="Hine E.E."/>
            <person name="Tallon L.J."/>
            <person name="Sadzewicz L.K."/>
            <person name="Rasko D.A."/>
        </authorList>
    </citation>
    <scope>NUCLEOTIDE SEQUENCE [LARGE SCALE GENOMIC DNA]</scope>
    <source>
        <strain evidence="2 3">ATCC 638</strain>
    </source>
</reference>
<dbReference type="PANTHER" id="PTHR22916">
    <property type="entry name" value="GLYCOSYLTRANSFERASE"/>
    <property type="match status" value="1"/>
</dbReference>
<organism evidence="2 3">
    <name type="scientific">Paraclostridium bifermentans ATCC 638 = DSM 14991</name>
    <dbReference type="NCBI Taxonomy" id="1233171"/>
    <lineage>
        <taxon>Bacteria</taxon>
        <taxon>Bacillati</taxon>
        <taxon>Bacillota</taxon>
        <taxon>Clostridia</taxon>
        <taxon>Peptostreptococcales</taxon>
        <taxon>Peptostreptococcaceae</taxon>
        <taxon>Paraclostridium</taxon>
    </lineage>
</organism>
<dbReference type="AlphaFoldDB" id="T4VS57"/>
<comment type="caution">
    <text evidence="2">The sequence shown here is derived from an EMBL/GenBank/DDBJ whole genome shotgun (WGS) entry which is preliminary data.</text>
</comment>
<gene>
    <name evidence="2" type="ORF">C672_2894</name>
</gene>
<dbReference type="Pfam" id="PF00535">
    <property type="entry name" value="Glycos_transf_2"/>
    <property type="match status" value="1"/>
</dbReference>
<sequence length="391" mass="45961">MNISIIMPTYNDAESIKETLESISGQTYKNWQLIIINDGSTDNVESVINSYKLNSGDGDKIEYYYQNNQDQLNAISNVLKYIKGDYVYILHSDDLLPSNDFFEKMVKEAKANPDIDAFIGDLTIIDEESNISGTQSVNKYKNADKSLSKLMLWLGRNLYVDVMFAKKEVFITNVKESYLTWNIPFWTRLGFDKDEVLNVKNVDFPILKYRVHGGNYINNEIGKLNVINGELRTLTRLMKYYKIPFYKAQFYIYRIANKLKFGQAFNPVYFKKEENKKGNIIKFVVEKRFDNEYKNNSYLNGIVNFYMHKNKRPIYIEKIDESEFIYKGKDMRLFNKRLLDDNLSDLYLNIIKEMSVGFDKIIVKDEEDKAKVIDIIKFLCIYPYVEIEVNK</sequence>
<dbReference type="InterPro" id="IPR029044">
    <property type="entry name" value="Nucleotide-diphossugar_trans"/>
</dbReference>
<dbReference type="InterPro" id="IPR001173">
    <property type="entry name" value="Glyco_trans_2-like"/>
</dbReference>
<evidence type="ECO:0000313" key="3">
    <source>
        <dbReference type="Proteomes" id="UP000015688"/>
    </source>
</evidence>
<proteinExistence type="predicted"/>
<protein>
    <submittedName>
        <fullName evidence="2">Glycosyl transferase 2 family protein</fullName>
    </submittedName>
</protein>
<name>T4VS57_PARBF</name>